<feature type="transmembrane region" description="Helical" evidence="7">
    <location>
        <begin position="115"/>
        <end position="137"/>
    </location>
</feature>
<evidence type="ECO:0000256" key="6">
    <source>
        <dbReference type="ARBA" id="ARBA00023136"/>
    </source>
</evidence>
<keyword evidence="6 7" id="KW-0472">Membrane</keyword>
<dbReference type="AlphaFoldDB" id="A0A537JCM5"/>
<evidence type="ECO:0000256" key="5">
    <source>
        <dbReference type="ARBA" id="ARBA00022989"/>
    </source>
</evidence>
<keyword evidence="2" id="KW-0813">Transport</keyword>
<dbReference type="PANTHER" id="PTHR23513:SF6">
    <property type="entry name" value="MAJOR FACILITATOR SUPERFAMILY ASSOCIATED DOMAIN-CONTAINING PROTEIN"/>
    <property type="match status" value="1"/>
</dbReference>
<evidence type="ECO:0000313" key="8">
    <source>
        <dbReference type="EMBL" id="TMI81281.1"/>
    </source>
</evidence>
<evidence type="ECO:0000256" key="1">
    <source>
        <dbReference type="ARBA" id="ARBA00004651"/>
    </source>
</evidence>
<feature type="transmembrane region" description="Helical" evidence="7">
    <location>
        <begin position="81"/>
        <end position="103"/>
    </location>
</feature>
<dbReference type="Gene3D" id="1.20.1250.20">
    <property type="entry name" value="MFS general substrate transporter like domains"/>
    <property type="match status" value="1"/>
</dbReference>
<feature type="transmembrane region" description="Helical" evidence="7">
    <location>
        <begin position="260"/>
        <end position="279"/>
    </location>
</feature>
<organism evidence="8 9">
    <name type="scientific">Candidatus Segetimicrobium genomatis</name>
    <dbReference type="NCBI Taxonomy" id="2569760"/>
    <lineage>
        <taxon>Bacteria</taxon>
        <taxon>Bacillati</taxon>
        <taxon>Candidatus Sysuimicrobiota</taxon>
        <taxon>Candidatus Sysuimicrobiia</taxon>
        <taxon>Candidatus Sysuimicrobiales</taxon>
        <taxon>Candidatus Segetimicrobiaceae</taxon>
        <taxon>Candidatus Segetimicrobium</taxon>
    </lineage>
</organism>
<dbReference type="CDD" id="cd06173">
    <property type="entry name" value="MFS_MefA_like"/>
    <property type="match status" value="1"/>
</dbReference>
<keyword evidence="5 7" id="KW-1133">Transmembrane helix</keyword>
<feature type="transmembrane region" description="Helical" evidence="7">
    <location>
        <begin position="143"/>
        <end position="163"/>
    </location>
</feature>
<evidence type="ECO:0000256" key="4">
    <source>
        <dbReference type="ARBA" id="ARBA00022692"/>
    </source>
</evidence>
<dbReference type="Pfam" id="PF05977">
    <property type="entry name" value="MFS_3"/>
    <property type="match status" value="1"/>
</dbReference>
<feature type="transmembrane region" description="Helical" evidence="7">
    <location>
        <begin position="51"/>
        <end position="75"/>
    </location>
</feature>
<evidence type="ECO:0000256" key="3">
    <source>
        <dbReference type="ARBA" id="ARBA00022475"/>
    </source>
</evidence>
<keyword evidence="3" id="KW-1003">Cell membrane</keyword>
<reference evidence="8 9" key="1">
    <citation type="journal article" date="2019" name="Nat. Microbiol.">
        <title>Mediterranean grassland soil C-N compound turnover is dependent on rainfall and depth, and is mediated by genomically divergent microorganisms.</title>
        <authorList>
            <person name="Diamond S."/>
            <person name="Andeer P.F."/>
            <person name="Li Z."/>
            <person name="Crits-Christoph A."/>
            <person name="Burstein D."/>
            <person name="Anantharaman K."/>
            <person name="Lane K.R."/>
            <person name="Thomas B.C."/>
            <person name="Pan C."/>
            <person name="Northen T.R."/>
            <person name="Banfield J.F."/>
        </authorList>
    </citation>
    <scope>NUCLEOTIDE SEQUENCE [LARGE SCALE GENOMIC DNA]</scope>
    <source>
        <strain evidence="8">NP_7</strain>
    </source>
</reference>
<dbReference type="InterPro" id="IPR036259">
    <property type="entry name" value="MFS_trans_sf"/>
</dbReference>
<accession>A0A537JCM5</accession>
<evidence type="ECO:0000256" key="2">
    <source>
        <dbReference type="ARBA" id="ARBA00022448"/>
    </source>
</evidence>
<dbReference type="InterPro" id="IPR010290">
    <property type="entry name" value="TM_effector"/>
</dbReference>
<proteinExistence type="predicted"/>
<feature type="transmembrane region" description="Helical" evidence="7">
    <location>
        <begin position="196"/>
        <end position="217"/>
    </location>
</feature>
<gene>
    <name evidence="8" type="ORF">E6H04_07095</name>
</gene>
<dbReference type="EMBL" id="VBAO01000177">
    <property type="protein sequence ID" value="TMI81281.1"/>
    <property type="molecule type" value="Genomic_DNA"/>
</dbReference>
<feature type="transmembrane region" description="Helical" evidence="7">
    <location>
        <begin position="345"/>
        <end position="363"/>
    </location>
</feature>
<evidence type="ECO:0000313" key="9">
    <source>
        <dbReference type="Proteomes" id="UP000320048"/>
    </source>
</evidence>
<name>A0A537JCM5_9BACT</name>
<comment type="subcellular location">
    <subcellularLocation>
        <location evidence="1">Cell membrane</location>
        <topology evidence="1">Multi-pass membrane protein</topology>
    </subcellularLocation>
</comment>
<evidence type="ECO:0000256" key="7">
    <source>
        <dbReference type="SAM" id="Phobius"/>
    </source>
</evidence>
<keyword evidence="4 7" id="KW-0812">Transmembrane</keyword>
<dbReference type="GO" id="GO:0005886">
    <property type="term" value="C:plasma membrane"/>
    <property type="evidence" value="ECO:0007669"/>
    <property type="project" value="UniProtKB-SubCell"/>
</dbReference>
<protein>
    <submittedName>
        <fullName evidence="8">MFS transporter</fullName>
    </submittedName>
</protein>
<dbReference type="PANTHER" id="PTHR23513">
    <property type="entry name" value="INTEGRAL MEMBRANE EFFLUX PROTEIN-RELATED"/>
    <property type="match status" value="1"/>
</dbReference>
<feature type="transmembrane region" description="Helical" evidence="7">
    <location>
        <begin position="229"/>
        <end position="248"/>
    </location>
</feature>
<dbReference type="SUPFAM" id="SSF103473">
    <property type="entry name" value="MFS general substrate transporter"/>
    <property type="match status" value="1"/>
</dbReference>
<dbReference type="Proteomes" id="UP000320048">
    <property type="component" value="Unassembled WGS sequence"/>
</dbReference>
<comment type="caution">
    <text evidence="8">The sequence shown here is derived from an EMBL/GenBank/DDBJ whole genome shotgun (WGS) entry which is preliminary data.</text>
</comment>
<feature type="transmembrane region" description="Helical" evidence="7">
    <location>
        <begin position="317"/>
        <end position="339"/>
    </location>
</feature>
<feature type="transmembrane region" description="Helical" evidence="7">
    <location>
        <begin position="285"/>
        <end position="305"/>
    </location>
</feature>
<sequence>MRSSLSQGWLMLLLTNSPFWVGLAAGIRGASQAIFSVPVGSLADRFDRRKILIVTQSTGALATLTIAVLVLTHVIRPWHLFIYLIVAGAVYSANRPCVNGLIYDVVGEHRLLNASAFQSMAGSLFRIFGALGGGMIIDKVGVGENYLLISACYLAGTGALLLLKTPVVIRRAPEPLFSEVAAGLRYALRTRRLRHLLALSLMNESFGFSFFTMLPVMARDVLRVGGIGMGYLTAVNGVGQLAATLRIVSRGDVRNKGRMVVTAALGFGVFVTLFGLSQWFLVSLIFATLIGYMASTYDATMATVVQLAASDKMRGRILGLYSFTLSLSPLGGLITGTVATLLNTPLAIALSGAVVITGALGLYPRLHAVTFSTAEVSLETGQGRVPFSGDRTGTDVAMHE</sequence>